<evidence type="ECO:0000259" key="7">
    <source>
        <dbReference type="Pfam" id="PF02631"/>
    </source>
</evidence>
<feature type="region of interest" description="Disordered" evidence="6">
    <location>
        <begin position="1"/>
        <end position="58"/>
    </location>
</feature>
<protein>
    <recommendedName>
        <fullName evidence="3 5">Regulatory protein RecX</fullName>
    </recommendedName>
</protein>
<evidence type="ECO:0000259" key="9">
    <source>
        <dbReference type="Pfam" id="PF21982"/>
    </source>
</evidence>
<dbReference type="Pfam" id="PF21982">
    <property type="entry name" value="RecX_HTH1"/>
    <property type="match status" value="1"/>
</dbReference>
<evidence type="ECO:0000313" key="11">
    <source>
        <dbReference type="Proteomes" id="UP000013167"/>
    </source>
</evidence>
<dbReference type="InterPro" id="IPR053924">
    <property type="entry name" value="RecX_HTH_2nd"/>
</dbReference>
<dbReference type="InterPro" id="IPR036388">
    <property type="entry name" value="WH-like_DNA-bd_sf"/>
</dbReference>
<feature type="domain" description="RecX first three-helical" evidence="9">
    <location>
        <begin position="60"/>
        <end position="99"/>
    </location>
</feature>
<reference evidence="10 11" key="1">
    <citation type="journal article" date="2013" name="ISME J.">
        <title>A metabolic model for members of the genus Tetrasphaera involved in enhanced biological phosphorus removal.</title>
        <authorList>
            <person name="Kristiansen R."/>
            <person name="Nguyen H.T.T."/>
            <person name="Saunders A.M."/>
            <person name="Nielsen J.L."/>
            <person name="Wimmer R."/>
            <person name="Le V.Q."/>
            <person name="McIlroy S.J."/>
            <person name="Petrovski S."/>
            <person name="Seviour R.J."/>
            <person name="Calteau A."/>
            <person name="Nielsen K.L."/>
            <person name="Nielsen P.H."/>
        </authorList>
    </citation>
    <scope>NUCLEOTIDE SEQUENCE [LARGE SCALE GENOMIC DNA]</scope>
    <source>
        <strain evidence="10 11">Lp2</strain>
    </source>
</reference>
<dbReference type="EMBL" id="CAIZ01000139">
    <property type="protein sequence ID" value="CCH70800.1"/>
    <property type="molecule type" value="Genomic_DNA"/>
</dbReference>
<dbReference type="PANTHER" id="PTHR33602:SF1">
    <property type="entry name" value="REGULATORY PROTEIN RECX FAMILY PROTEIN"/>
    <property type="match status" value="1"/>
</dbReference>
<evidence type="ECO:0000256" key="6">
    <source>
        <dbReference type="SAM" id="MobiDB-lite"/>
    </source>
</evidence>
<dbReference type="InterPro" id="IPR053926">
    <property type="entry name" value="RecX_HTH_1st"/>
</dbReference>
<dbReference type="PANTHER" id="PTHR33602">
    <property type="entry name" value="REGULATORY PROTEIN RECX FAMILY PROTEIN"/>
    <property type="match status" value="1"/>
</dbReference>
<dbReference type="HOGENOM" id="CLU_066607_0_0_11"/>
<comment type="function">
    <text evidence="5">Modulates RecA activity.</text>
</comment>
<proteinExistence type="inferred from homology"/>
<dbReference type="AlphaFoldDB" id="N0E4M1"/>
<dbReference type="Pfam" id="PF02631">
    <property type="entry name" value="RecX_HTH2"/>
    <property type="match status" value="1"/>
</dbReference>
<dbReference type="Pfam" id="PF21981">
    <property type="entry name" value="RecX_HTH3"/>
    <property type="match status" value="1"/>
</dbReference>
<dbReference type="GO" id="GO:0005737">
    <property type="term" value="C:cytoplasm"/>
    <property type="evidence" value="ECO:0007669"/>
    <property type="project" value="UniProtKB-SubCell"/>
</dbReference>
<dbReference type="InterPro" id="IPR003783">
    <property type="entry name" value="Regulatory_RecX"/>
</dbReference>
<dbReference type="eggNOG" id="COG2137">
    <property type="taxonomic scope" value="Bacteria"/>
</dbReference>
<feature type="domain" description="RecX third three-helical" evidence="8">
    <location>
        <begin position="155"/>
        <end position="200"/>
    </location>
</feature>
<evidence type="ECO:0000259" key="8">
    <source>
        <dbReference type="Pfam" id="PF21981"/>
    </source>
</evidence>
<gene>
    <name evidence="5 10" type="primary">recX</name>
    <name evidence="10" type="ORF">BN10_680026</name>
</gene>
<name>N0E4M1_9MICO</name>
<dbReference type="InterPro" id="IPR053925">
    <property type="entry name" value="RecX_HTH_3rd"/>
</dbReference>
<evidence type="ECO:0000313" key="10">
    <source>
        <dbReference type="EMBL" id="CCH70800.1"/>
    </source>
</evidence>
<feature type="domain" description="RecX second three-helical" evidence="7">
    <location>
        <begin position="106"/>
        <end position="147"/>
    </location>
</feature>
<evidence type="ECO:0000256" key="1">
    <source>
        <dbReference type="ARBA" id="ARBA00004496"/>
    </source>
</evidence>
<dbReference type="STRING" id="1193181.BN10_680026"/>
<keyword evidence="4 5" id="KW-0963">Cytoplasm</keyword>
<keyword evidence="11" id="KW-1185">Reference proteome</keyword>
<feature type="compositionally biased region" description="Basic and acidic residues" evidence="6">
    <location>
        <begin position="45"/>
        <end position="58"/>
    </location>
</feature>
<dbReference type="Proteomes" id="UP000013167">
    <property type="component" value="Unassembled WGS sequence"/>
</dbReference>
<evidence type="ECO:0000256" key="3">
    <source>
        <dbReference type="ARBA" id="ARBA00018111"/>
    </source>
</evidence>
<dbReference type="HAMAP" id="MF_01114">
    <property type="entry name" value="RecX"/>
    <property type="match status" value="1"/>
</dbReference>
<comment type="subcellular location">
    <subcellularLocation>
        <location evidence="1 5">Cytoplasm</location>
    </subcellularLocation>
</comment>
<dbReference type="Gene3D" id="1.10.10.10">
    <property type="entry name" value="Winged helix-like DNA-binding domain superfamily/Winged helix DNA-binding domain"/>
    <property type="match status" value="1"/>
</dbReference>
<evidence type="ECO:0000256" key="4">
    <source>
        <dbReference type="ARBA" id="ARBA00022490"/>
    </source>
</evidence>
<dbReference type="GO" id="GO:0006282">
    <property type="term" value="P:regulation of DNA repair"/>
    <property type="evidence" value="ECO:0007669"/>
    <property type="project" value="UniProtKB-UniRule"/>
</dbReference>
<comment type="similarity">
    <text evidence="2 5">Belongs to the RecX family.</text>
</comment>
<organism evidence="10 11">
    <name type="scientific">Phycicoccus elongatus Lp2</name>
    <dbReference type="NCBI Taxonomy" id="1193181"/>
    <lineage>
        <taxon>Bacteria</taxon>
        <taxon>Bacillati</taxon>
        <taxon>Actinomycetota</taxon>
        <taxon>Actinomycetes</taxon>
        <taxon>Micrococcales</taxon>
        <taxon>Intrasporangiaceae</taxon>
        <taxon>Phycicoccus</taxon>
    </lineage>
</organism>
<comment type="caution">
    <text evidence="10">The sequence shown here is derived from an EMBL/GenBank/DDBJ whole genome shotgun (WGS) entry which is preliminary data.</text>
</comment>
<evidence type="ECO:0000256" key="2">
    <source>
        <dbReference type="ARBA" id="ARBA00009695"/>
    </source>
</evidence>
<evidence type="ECO:0000256" key="5">
    <source>
        <dbReference type="HAMAP-Rule" id="MF_01114"/>
    </source>
</evidence>
<accession>N0E4M1</accession>
<sequence length="213" mass="23207">MPFSDSRTPPPAWAVESGTAASQGAAVISMRTRRRVAPLPADPEGDPRTRGQEPDPHDWAREIVLRMLTASPKTRSQLAEGLRRKDCPDDVAAAVLDRLEGVGLIDDATFAADFVRREQSAKGLSGRALAQRLRAKGVDADTARDALEAVDPVLEEDQARDLVARRLRSMAGLDAVVQTRRLAGMLARKGYGPELSMRVIREALAEAPEHQRD</sequence>